<accession>A0ABW8UA73</accession>
<dbReference type="InterPro" id="IPR009241">
    <property type="entry name" value="HigB-like"/>
</dbReference>
<dbReference type="Proteomes" id="UP001625389">
    <property type="component" value="Unassembled WGS sequence"/>
</dbReference>
<organism evidence="1 2">
    <name type="scientific">Loigolactobacillus zhaoyuanensis</name>
    <dbReference type="NCBI Taxonomy" id="2486017"/>
    <lineage>
        <taxon>Bacteria</taxon>
        <taxon>Bacillati</taxon>
        <taxon>Bacillota</taxon>
        <taxon>Bacilli</taxon>
        <taxon>Lactobacillales</taxon>
        <taxon>Lactobacillaceae</taxon>
        <taxon>Loigolactobacillus</taxon>
    </lineage>
</organism>
<dbReference type="EMBL" id="JBGQPK010000010">
    <property type="protein sequence ID" value="MFL2028766.1"/>
    <property type="molecule type" value="Genomic_DNA"/>
</dbReference>
<keyword evidence="2" id="KW-1185">Reference proteome</keyword>
<gene>
    <name evidence="1" type="ORF">ACEN34_03960</name>
</gene>
<dbReference type="Pfam" id="PF05973">
    <property type="entry name" value="Gp49"/>
    <property type="match status" value="1"/>
</dbReference>
<dbReference type="RefSeq" id="WP_407137079.1">
    <property type="nucleotide sequence ID" value="NZ_JBGQPK010000010.1"/>
</dbReference>
<evidence type="ECO:0000313" key="1">
    <source>
        <dbReference type="EMBL" id="MFL2028766.1"/>
    </source>
</evidence>
<evidence type="ECO:0000313" key="2">
    <source>
        <dbReference type="Proteomes" id="UP001625389"/>
    </source>
</evidence>
<protein>
    <submittedName>
        <fullName evidence="1">Type II toxin-antitoxin system RelE/ParE family toxin</fullName>
    </submittedName>
</protein>
<sequence>MQFEFYESVTGDIPFADFLEKIPKKDALKLIRLIRIIQKIGLTVAIKQKYVKKLDKNLYEIRSRQGSTIQRGLYFHVANEKYIITHGFTKKTQKTPSNEIAKAKRIRWIYFNRGDHQ</sequence>
<name>A0ABW8UA73_9LACO</name>
<comment type="caution">
    <text evidence="1">The sequence shown here is derived from an EMBL/GenBank/DDBJ whole genome shotgun (WGS) entry which is preliminary data.</text>
</comment>
<reference evidence="1 2" key="1">
    <citation type="submission" date="2024-08" db="EMBL/GenBank/DDBJ databases">
        <authorList>
            <person name="Arias E."/>
        </authorList>
    </citation>
    <scope>NUCLEOTIDE SEQUENCE [LARGE SCALE GENOMIC DNA]</scope>
    <source>
        <strain evidence="1 2">FAM 25317</strain>
    </source>
</reference>
<proteinExistence type="predicted"/>